<evidence type="ECO:0008006" key="5">
    <source>
        <dbReference type="Google" id="ProtNLM"/>
    </source>
</evidence>
<feature type="compositionally biased region" description="Basic and acidic residues" evidence="1">
    <location>
        <begin position="40"/>
        <end position="79"/>
    </location>
</feature>
<feature type="signal peptide" evidence="2">
    <location>
        <begin position="1"/>
        <end position="29"/>
    </location>
</feature>
<accession>A0A1H4FKS5</accession>
<dbReference type="AlphaFoldDB" id="A0A1H4FKS5"/>
<sequence>MTRVNALVVTTLASSLVLSSALIASETQANEHRHAHSHAHQHDQVKPAEQSHEHAASEYDHDPGSSHDHNHSHDHDHHHDDEFTQLAAHVHGEALLTFVLEGNEAILALQTAAYNIVGFEHAPSTDEQQREVQAALSMLSKGSWFELNRDTGCQVEQADASTDLTRPGHQNHGDFYANFTLLCHNPARLQYLDLSLIQLMPSLERVQVQWVVNERQGMNTATLREGRIRF</sequence>
<dbReference type="OrthoDB" id="7346546at2"/>
<feature type="chain" id="PRO_5011673812" description="DUF2796 domain-containing protein" evidence="2">
    <location>
        <begin position="30"/>
        <end position="230"/>
    </location>
</feature>
<dbReference type="InterPro" id="IPR021253">
    <property type="entry name" value="ZrgA-like"/>
</dbReference>
<protein>
    <recommendedName>
        <fullName evidence="5">DUF2796 domain-containing protein</fullName>
    </recommendedName>
</protein>
<keyword evidence="2" id="KW-0732">Signal</keyword>
<reference evidence="3 4" key="1">
    <citation type="submission" date="2016-10" db="EMBL/GenBank/DDBJ databases">
        <authorList>
            <person name="de Groot N.N."/>
        </authorList>
    </citation>
    <scope>NUCLEOTIDE SEQUENCE [LARGE SCALE GENOMIC DNA]</scope>
    <source>
        <strain evidence="3 4">CGMCC 1.3430</strain>
    </source>
</reference>
<dbReference type="STRING" id="152573.SAMN04488051_11143"/>
<dbReference type="Pfam" id="PF10986">
    <property type="entry name" value="ZrgA"/>
    <property type="match status" value="1"/>
</dbReference>
<evidence type="ECO:0000256" key="1">
    <source>
        <dbReference type="SAM" id="MobiDB-lite"/>
    </source>
</evidence>
<dbReference type="Proteomes" id="UP000198773">
    <property type="component" value="Unassembled WGS sequence"/>
</dbReference>
<evidence type="ECO:0000256" key="2">
    <source>
        <dbReference type="SAM" id="SignalP"/>
    </source>
</evidence>
<evidence type="ECO:0000313" key="3">
    <source>
        <dbReference type="EMBL" id="SEA97906.1"/>
    </source>
</evidence>
<dbReference type="EMBL" id="FNRM01000011">
    <property type="protein sequence ID" value="SEA97906.1"/>
    <property type="molecule type" value="Genomic_DNA"/>
</dbReference>
<organism evidence="3 4">
    <name type="scientific">Alkalimonas amylolytica</name>
    <dbReference type="NCBI Taxonomy" id="152573"/>
    <lineage>
        <taxon>Bacteria</taxon>
        <taxon>Pseudomonadati</taxon>
        <taxon>Pseudomonadota</taxon>
        <taxon>Gammaproteobacteria</taxon>
        <taxon>Alkalimonas</taxon>
    </lineage>
</organism>
<gene>
    <name evidence="3" type="ORF">SAMN04488051_11143</name>
</gene>
<evidence type="ECO:0000313" key="4">
    <source>
        <dbReference type="Proteomes" id="UP000198773"/>
    </source>
</evidence>
<keyword evidence="4" id="KW-1185">Reference proteome</keyword>
<proteinExistence type="predicted"/>
<feature type="region of interest" description="Disordered" evidence="1">
    <location>
        <begin position="28"/>
        <end position="79"/>
    </location>
</feature>
<name>A0A1H4FKS5_ALKAM</name>